<evidence type="ECO:0000256" key="5">
    <source>
        <dbReference type="ARBA" id="ARBA00023136"/>
    </source>
</evidence>
<keyword evidence="4 7" id="KW-1133">Transmembrane helix</keyword>
<dbReference type="InterPro" id="IPR050250">
    <property type="entry name" value="Macrolide_Exporter_MacB"/>
</dbReference>
<feature type="domain" description="ABC3 transporter permease C-terminal" evidence="8">
    <location>
        <begin position="289"/>
        <end position="400"/>
    </location>
</feature>
<feature type="transmembrane region" description="Helical" evidence="7">
    <location>
        <begin position="371"/>
        <end position="390"/>
    </location>
</feature>
<dbReference type="Proteomes" id="UP000050836">
    <property type="component" value="Unassembled WGS sequence"/>
</dbReference>
<evidence type="ECO:0000259" key="8">
    <source>
        <dbReference type="Pfam" id="PF02687"/>
    </source>
</evidence>
<proteinExistence type="inferred from homology"/>
<keyword evidence="2" id="KW-1003">Cell membrane</keyword>
<dbReference type="RefSeq" id="WP_054660660.1">
    <property type="nucleotide sequence ID" value="NZ_BAZI01000467.1"/>
</dbReference>
<dbReference type="EMBL" id="LLXS01000038">
    <property type="protein sequence ID" value="KRG40100.1"/>
    <property type="molecule type" value="Genomic_DNA"/>
</dbReference>
<keyword evidence="3 7" id="KW-0812">Transmembrane</keyword>
<gene>
    <name evidence="9" type="ORF">ARC78_12955</name>
</gene>
<dbReference type="Pfam" id="PF02687">
    <property type="entry name" value="FtsX"/>
    <property type="match status" value="1"/>
</dbReference>
<feature type="transmembrane region" description="Helical" evidence="7">
    <location>
        <begin position="281"/>
        <end position="309"/>
    </location>
</feature>
<feature type="transmembrane region" description="Helical" evidence="7">
    <location>
        <begin position="338"/>
        <end position="359"/>
    </location>
</feature>
<feature type="transmembrane region" description="Helical" evidence="7">
    <location>
        <begin position="13"/>
        <end position="36"/>
    </location>
</feature>
<comment type="caution">
    <text evidence="9">The sequence shown here is derived from an EMBL/GenBank/DDBJ whole genome shotgun (WGS) entry which is preliminary data.</text>
</comment>
<evidence type="ECO:0000313" key="10">
    <source>
        <dbReference type="Proteomes" id="UP000050836"/>
    </source>
</evidence>
<comment type="similarity">
    <text evidence="6">Belongs to the ABC-4 integral membrane protein family.</text>
</comment>
<keyword evidence="10" id="KW-1185">Reference proteome</keyword>
<dbReference type="GO" id="GO:0022857">
    <property type="term" value="F:transmembrane transporter activity"/>
    <property type="evidence" value="ECO:0007669"/>
    <property type="project" value="TreeGrafter"/>
</dbReference>
<sequence>MNPLFSPLRRHPLMPWLIVLQIAVACAILCNTLFLLAQQVAPLLTDDGIARDEVVIVDQLVNGGGNWSAAQARSGAEALARIPGVERASAVVGAPMRQTLTMVYDLKSANSPTLVVSGFLGEKLIDTLGLQLSAGRDFLADEYRDLQLEGNDDSTTTPVILTQALARSLFGSDNPVGQSFTGGDGSGHYVVVGVVAHLMRYQLTELDDGKAEYAMLLPRRPGGLPLLSFVIRSDARQREAVLKAVPGVLQATFAGQIATGFEPLVADYEHLREAGLRSRRAAVWLLLTVNAVVAAITAIGIASLSGYWIQQRTRQIGIRRALGARRGQILRQFLAENLLLTSAGVFAGGVLALLVNQWLMHHYELPRLPLVYLSIAALLLVLLGQLAVAAPARRAARLPPASATRSV</sequence>
<evidence type="ECO:0000256" key="3">
    <source>
        <dbReference type="ARBA" id="ARBA00022692"/>
    </source>
</evidence>
<keyword evidence="5 7" id="KW-0472">Membrane</keyword>
<evidence type="ECO:0000313" key="9">
    <source>
        <dbReference type="EMBL" id="KRG40100.1"/>
    </source>
</evidence>
<dbReference type="GO" id="GO:0005886">
    <property type="term" value="C:plasma membrane"/>
    <property type="evidence" value="ECO:0007669"/>
    <property type="project" value="UniProtKB-SubCell"/>
</dbReference>
<evidence type="ECO:0000256" key="4">
    <source>
        <dbReference type="ARBA" id="ARBA00022989"/>
    </source>
</evidence>
<dbReference type="OrthoDB" id="5940432at2"/>
<reference evidence="9 10" key="1">
    <citation type="submission" date="2015-10" db="EMBL/GenBank/DDBJ databases">
        <title>Genome sequencing and analysis of members of genus Stenotrophomonas.</title>
        <authorList>
            <person name="Patil P.P."/>
            <person name="Midha S."/>
            <person name="Patil P.B."/>
        </authorList>
    </citation>
    <scope>NUCLEOTIDE SEQUENCE [LARGE SCALE GENOMIC DNA]</scope>
    <source>
        <strain evidence="9 10">JCM 9942</strain>
    </source>
</reference>
<dbReference type="PANTHER" id="PTHR30572:SF4">
    <property type="entry name" value="ABC TRANSPORTER PERMEASE YTRF"/>
    <property type="match status" value="1"/>
</dbReference>
<dbReference type="PANTHER" id="PTHR30572">
    <property type="entry name" value="MEMBRANE COMPONENT OF TRANSPORTER-RELATED"/>
    <property type="match status" value="1"/>
</dbReference>
<evidence type="ECO:0000256" key="2">
    <source>
        <dbReference type="ARBA" id="ARBA00022475"/>
    </source>
</evidence>
<comment type="subcellular location">
    <subcellularLocation>
        <location evidence="1">Cell membrane</location>
        <topology evidence="1">Multi-pass membrane protein</topology>
    </subcellularLocation>
</comment>
<evidence type="ECO:0000256" key="6">
    <source>
        <dbReference type="ARBA" id="ARBA00038076"/>
    </source>
</evidence>
<organism evidence="9 10">
    <name type="scientific">Stenotrophomonas pictorum JCM 9942</name>
    <dbReference type="NCBI Taxonomy" id="1236960"/>
    <lineage>
        <taxon>Bacteria</taxon>
        <taxon>Pseudomonadati</taxon>
        <taxon>Pseudomonadota</taxon>
        <taxon>Gammaproteobacteria</taxon>
        <taxon>Lysobacterales</taxon>
        <taxon>Lysobacteraceae</taxon>
        <taxon>Stenotrophomonas</taxon>
    </lineage>
</organism>
<evidence type="ECO:0000256" key="7">
    <source>
        <dbReference type="SAM" id="Phobius"/>
    </source>
</evidence>
<protein>
    <submittedName>
        <fullName evidence="9">ABC transporter</fullName>
    </submittedName>
</protein>
<dbReference type="InterPro" id="IPR003838">
    <property type="entry name" value="ABC3_permease_C"/>
</dbReference>
<evidence type="ECO:0000256" key="1">
    <source>
        <dbReference type="ARBA" id="ARBA00004651"/>
    </source>
</evidence>
<name>A0A0R0AFA4_9GAMM</name>
<dbReference type="AlphaFoldDB" id="A0A0R0AFA4"/>
<accession>A0A0R0AFA4</accession>